<organism evidence="6">
    <name type="scientific">marine sediment metagenome</name>
    <dbReference type="NCBI Taxonomy" id="412755"/>
    <lineage>
        <taxon>unclassified sequences</taxon>
        <taxon>metagenomes</taxon>
        <taxon>ecological metagenomes</taxon>
    </lineage>
</organism>
<dbReference type="PANTHER" id="PTHR11655">
    <property type="entry name" value="60S/50S RIBOSOMAL PROTEIN L6/L9"/>
    <property type="match status" value="1"/>
</dbReference>
<feature type="domain" description="Large ribosomal subunit protein uL6 alpha-beta" evidence="5">
    <location>
        <begin position="113"/>
        <end position="175"/>
    </location>
</feature>
<protein>
    <recommendedName>
        <fullName evidence="5">Large ribosomal subunit protein uL6 alpha-beta domain-containing protein</fullName>
    </recommendedName>
</protein>
<keyword evidence="1" id="KW-0699">rRNA-binding</keyword>
<keyword evidence="4" id="KW-0687">Ribonucleoprotein</keyword>
<evidence type="ECO:0000313" key="6">
    <source>
        <dbReference type="EMBL" id="KKN48949.1"/>
    </source>
</evidence>
<accession>A0A0F9R2H5</accession>
<gene>
    <name evidence="6" type="ORF">LCGC14_0647630</name>
</gene>
<evidence type="ECO:0000256" key="1">
    <source>
        <dbReference type="ARBA" id="ARBA00022730"/>
    </source>
</evidence>
<keyword evidence="3" id="KW-0689">Ribosomal protein</keyword>
<dbReference type="GO" id="GO:0019843">
    <property type="term" value="F:rRNA binding"/>
    <property type="evidence" value="ECO:0007669"/>
    <property type="project" value="UniProtKB-KW"/>
</dbReference>
<name>A0A0F9R2H5_9ZZZZ</name>
<evidence type="ECO:0000256" key="3">
    <source>
        <dbReference type="ARBA" id="ARBA00022980"/>
    </source>
</evidence>
<dbReference type="InterPro" id="IPR000702">
    <property type="entry name" value="Ribosomal_uL6-like"/>
</dbReference>
<dbReference type="PANTHER" id="PTHR11655:SF16">
    <property type="entry name" value="60S RIBOSOMAL PROTEIN L9"/>
    <property type="match status" value="1"/>
</dbReference>
<dbReference type="AlphaFoldDB" id="A0A0F9R2H5"/>
<dbReference type="InterPro" id="IPR036789">
    <property type="entry name" value="Ribosomal_uL6-like_a/b-dom_sf"/>
</dbReference>
<dbReference type="InterPro" id="IPR019907">
    <property type="entry name" value="Ribosomal_uL6_arc"/>
</dbReference>
<dbReference type="GO" id="GO:0002181">
    <property type="term" value="P:cytoplasmic translation"/>
    <property type="evidence" value="ECO:0007669"/>
    <property type="project" value="TreeGrafter"/>
</dbReference>
<dbReference type="Pfam" id="PF00347">
    <property type="entry name" value="Ribosomal_L6"/>
    <property type="match status" value="2"/>
</dbReference>
<dbReference type="NCBIfam" id="NF004037">
    <property type="entry name" value="PRK05518.1"/>
    <property type="match status" value="1"/>
</dbReference>
<comment type="caution">
    <text evidence="6">The sequence shown here is derived from an EMBL/GenBank/DDBJ whole genome shotgun (WGS) entry which is preliminary data.</text>
</comment>
<dbReference type="PIRSF" id="PIRSF002162">
    <property type="entry name" value="Ribosomal_L6"/>
    <property type="match status" value="1"/>
</dbReference>
<evidence type="ECO:0000259" key="5">
    <source>
        <dbReference type="Pfam" id="PF00347"/>
    </source>
</evidence>
<dbReference type="Gene3D" id="3.90.930.12">
    <property type="entry name" value="Ribosomal protein L6, alpha-beta domain"/>
    <property type="match status" value="2"/>
</dbReference>
<dbReference type="FunFam" id="3.90.930.12:FF:000008">
    <property type="entry name" value="50S ribosomal protein L6"/>
    <property type="match status" value="1"/>
</dbReference>
<dbReference type="HAMAP" id="MF_01365_A">
    <property type="entry name" value="Ribosomal_uL6_A"/>
    <property type="match status" value="1"/>
</dbReference>
<feature type="domain" description="Large ribosomal subunit protein uL6 alpha-beta" evidence="5">
    <location>
        <begin position="13"/>
        <end position="85"/>
    </location>
</feature>
<proteinExistence type="inferred from homology"/>
<reference evidence="6" key="1">
    <citation type="journal article" date="2015" name="Nature">
        <title>Complex archaea that bridge the gap between prokaryotes and eukaryotes.</title>
        <authorList>
            <person name="Spang A."/>
            <person name="Saw J.H."/>
            <person name="Jorgensen S.L."/>
            <person name="Zaremba-Niedzwiedzka K."/>
            <person name="Martijn J."/>
            <person name="Lind A.E."/>
            <person name="van Eijk R."/>
            <person name="Schleper C."/>
            <person name="Guy L."/>
            <person name="Ettema T.J."/>
        </authorList>
    </citation>
    <scope>NUCLEOTIDE SEQUENCE</scope>
</reference>
<dbReference type="GO" id="GO:0022625">
    <property type="term" value="C:cytosolic large ribosomal subunit"/>
    <property type="evidence" value="ECO:0007669"/>
    <property type="project" value="TreeGrafter"/>
</dbReference>
<evidence type="ECO:0000256" key="2">
    <source>
        <dbReference type="ARBA" id="ARBA00022884"/>
    </source>
</evidence>
<dbReference type="SUPFAM" id="SSF56053">
    <property type="entry name" value="Ribosomal protein L6"/>
    <property type="match status" value="2"/>
</dbReference>
<dbReference type="InterPro" id="IPR020040">
    <property type="entry name" value="Ribosomal_uL6_a/b-dom"/>
</dbReference>
<dbReference type="EMBL" id="LAZR01001194">
    <property type="protein sequence ID" value="KKN48949.1"/>
    <property type="molecule type" value="Genomic_DNA"/>
</dbReference>
<dbReference type="GO" id="GO:0003735">
    <property type="term" value="F:structural constituent of ribosome"/>
    <property type="evidence" value="ECO:0007669"/>
    <property type="project" value="InterPro"/>
</dbReference>
<evidence type="ECO:0000256" key="4">
    <source>
        <dbReference type="ARBA" id="ARBA00023274"/>
    </source>
</evidence>
<sequence>MVKIAFFKEELEIPDGVKVTLEGNHQIRVKGPNGNIKKDFSHIRGIKVSVKDKKVIFSTNFPKSGTLALTKTVVSIINNLIIGVQTNYKYVSKIAYSHFPCSIRIDKKNKRLFVENFLGERAPRSSKYPDNVKVELKGDDVYFIGPDKELLGQSAANVKMACKIRKKDPRVFQDGVYLYKKQLGEEVFWEIT</sequence>
<keyword evidence="2" id="KW-0694">RNA-binding</keyword>